<organism evidence="3">
    <name type="scientific">Angiostrongylus costaricensis</name>
    <name type="common">Nematode worm</name>
    <dbReference type="NCBI Taxonomy" id="334426"/>
    <lineage>
        <taxon>Eukaryota</taxon>
        <taxon>Metazoa</taxon>
        <taxon>Ecdysozoa</taxon>
        <taxon>Nematoda</taxon>
        <taxon>Chromadorea</taxon>
        <taxon>Rhabditida</taxon>
        <taxon>Rhabditina</taxon>
        <taxon>Rhabditomorpha</taxon>
        <taxon>Strongyloidea</taxon>
        <taxon>Metastrongylidae</taxon>
        <taxon>Angiostrongylus</taxon>
    </lineage>
</organism>
<dbReference type="Proteomes" id="UP000267027">
    <property type="component" value="Unassembled WGS sequence"/>
</dbReference>
<name>A0A0R3PJB7_ANGCS</name>
<reference evidence="1 2" key="2">
    <citation type="submission" date="2018-11" db="EMBL/GenBank/DDBJ databases">
        <authorList>
            <consortium name="Pathogen Informatics"/>
        </authorList>
    </citation>
    <scope>NUCLEOTIDE SEQUENCE [LARGE SCALE GENOMIC DNA]</scope>
    <source>
        <strain evidence="1 2">Costa Rica</strain>
    </source>
</reference>
<keyword evidence="2" id="KW-1185">Reference proteome</keyword>
<accession>A0A0R3PJB7</accession>
<sequence>MSVPYHAIEWRDSKPRPALTIEKRRCSKRQTVEGNVDRTRNTYERMEPNEPNRWTRAVSDRLFDSFGFLDFVDSFGCQVYCWRRPPTHWSEFFVKLLEERYDAQRVSKARRAHWATLAVDQAEVEDLLAVGRVIRQSVGR</sequence>
<dbReference type="EMBL" id="UYYA01003819">
    <property type="protein sequence ID" value="VDM56121.1"/>
    <property type="molecule type" value="Genomic_DNA"/>
</dbReference>
<gene>
    <name evidence="1" type="ORF">ACOC_LOCUS4536</name>
</gene>
<evidence type="ECO:0000313" key="3">
    <source>
        <dbReference type="WBParaSite" id="ACOC_0000453501-mRNA-1"/>
    </source>
</evidence>
<protein>
    <submittedName>
        <fullName evidence="3">DUF771 domain-containing protein</fullName>
    </submittedName>
</protein>
<dbReference type="AlphaFoldDB" id="A0A0R3PJB7"/>
<evidence type="ECO:0000313" key="2">
    <source>
        <dbReference type="Proteomes" id="UP000267027"/>
    </source>
</evidence>
<proteinExistence type="predicted"/>
<evidence type="ECO:0000313" key="1">
    <source>
        <dbReference type="EMBL" id="VDM56121.1"/>
    </source>
</evidence>
<dbReference type="WBParaSite" id="ACOC_0000453501-mRNA-1">
    <property type="protein sequence ID" value="ACOC_0000453501-mRNA-1"/>
    <property type="gene ID" value="ACOC_0000453501"/>
</dbReference>
<reference evidence="3" key="1">
    <citation type="submission" date="2017-02" db="UniProtKB">
        <authorList>
            <consortium name="WormBaseParasite"/>
        </authorList>
    </citation>
    <scope>IDENTIFICATION</scope>
</reference>